<keyword evidence="4" id="KW-1185">Reference proteome</keyword>
<dbReference type="InterPro" id="IPR050796">
    <property type="entry name" value="SCF_F-box_component"/>
</dbReference>
<name>A0A4D6NSS5_VIGUN</name>
<dbReference type="EMBL" id="CP039355">
    <property type="protein sequence ID" value="QCE15991.1"/>
    <property type="molecule type" value="Genomic_DNA"/>
</dbReference>
<evidence type="ECO:0000313" key="3">
    <source>
        <dbReference type="EMBL" id="QCE15991.1"/>
    </source>
</evidence>
<dbReference type="Pfam" id="PF08268">
    <property type="entry name" value="FBA_3"/>
    <property type="match status" value="1"/>
</dbReference>
<dbReference type="Pfam" id="PF00646">
    <property type="entry name" value="F-box"/>
    <property type="match status" value="1"/>
</dbReference>
<gene>
    <name evidence="3" type="ORF">DEO72_LG11g3004</name>
</gene>
<evidence type="ECO:0000259" key="2">
    <source>
        <dbReference type="Pfam" id="PF08268"/>
    </source>
</evidence>
<dbReference type="InterPro" id="IPR036047">
    <property type="entry name" value="F-box-like_dom_sf"/>
</dbReference>
<feature type="domain" description="F-box" evidence="1">
    <location>
        <begin position="19"/>
        <end position="53"/>
    </location>
</feature>
<dbReference type="PANTHER" id="PTHR31672:SF13">
    <property type="entry name" value="F-BOX PROTEIN CPR30-LIKE"/>
    <property type="match status" value="1"/>
</dbReference>
<dbReference type="InterPro" id="IPR017451">
    <property type="entry name" value="F-box-assoc_interact_dom"/>
</dbReference>
<dbReference type="SUPFAM" id="SSF81383">
    <property type="entry name" value="F-box domain"/>
    <property type="match status" value="1"/>
</dbReference>
<dbReference type="InterPro" id="IPR013187">
    <property type="entry name" value="F-box-assoc_dom_typ3"/>
</dbReference>
<evidence type="ECO:0000313" key="4">
    <source>
        <dbReference type="Proteomes" id="UP000501690"/>
    </source>
</evidence>
<evidence type="ECO:0000259" key="1">
    <source>
        <dbReference type="Pfam" id="PF00646"/>
    </source>
</evidence>
<dbReference type="Proteomes" id="UP000501690">
    <property type="component" value="Linkage Group LG11"/>
</dbReference>
<dbReference type="NCBIfam" id="TIGR01640">
    <property type="entry name" value="F_box_assoc_1"/>
    <property type="match status" value="1"/>
</dbReference>
<accession>A0A4D6NSS5</accession>
<dbReference type="OrthoDB" id="591557at2759"/>
<proteinExistence type="predicted"/>
<organism evidence="3 4">
    <name type="scientific">Vigna unguiculata</name>
    <name type="common">Cowpea</name>
    <dbReference type="NCBI Taxonomy" id="3917"/>
    <lineage>
        <taxon>Eukaryota</taxon>
        <taxon>Viridiplantae</taxon>
        <taxon>Streptophyta</taxon>
        <taxon>Embryophyta</taxon>
        <taxon>Tracheophyta</taxon>
        <taxon>Spermatophyta</taxon>
        <taxon>Magnoliopsida</taxon>
        <taxon>eudicotyledons</taxon>
        <taxon>Gunneridae</taxon>
        <taxon>Pentapetalae</taxon>
        <taxon>rosids</taxon>
        <taxon>fabids</taxon>
        <taxon>Fabales</taxon>
        <taxon>Fabaceae</taxon>
        <taxon>Papilionoideae</taxon>
        <taxon>50 kb inversion clade</taxon>
        <taxon>NPAAA clade</taxon>
        <taxon>indigoferoid/millettioid clade</taxon>
        <taxon>Phaseoleae</taxon>
        <taxon>Vigna</taxon>
    </lineage>
</organism>
<reference evidence="3 4" key="1">
    <citation type="submission" date="2019-04" db="EMBL/GenBank/DDBJ databases">
        <title>An improved genome assembly and genetic linkage map for asparagus bean, Vigna unguiculata ssp. sesquipedialis.</title>
        <authorList>
            <person name="Xia Q."/>
            <person name="Zhang R."/>
            <person name="Dong Y."/>
        </authorList>
    </citation>
    <scope>NUCLEOTIDE SEQUENCE [LARGE SCALE GENOMIC DNA]</scope>
    <source>
        <tissue evidence="3">Leaf</tissue>
    </source>
</reference>
<sequence>MSDKTSEKMKTDSPPFVHEDLIIEILLKLPTKSVLRLKYLSKSWFSVISDPQFARRHFDAAVAPTYKLLNLVNGSVEAYCVDIESVFCEDSWHAVSVSGFNIPSSLCVVGSCRGFLLLEWECLLLTCLRYYYDFDFVLWNPSTGMHKEIHRGACPTHDVSGMGYDPVDDDIVLVTVTLRKNNNGMIRYFCLRTNCWTCVECALPYSTCKLKTKHGQFWNGAIYWILKCADGLRHVVIAFDVREKRLSEIPLPEYLAILPVGSDVYFLKVVEHFPLCLVVHKHASPFEIWSMKNYKEETVWTKTFVFLSDFTFFLNRIFPVCFTEKEEILAFFHKNKLVKINKKGEITFGKQHSIHFYLLHCGIYRESFIPIPGGECED</sequence>
<protein>
    <submittedName>
        <fullName evidence="3">Uncharacterized protein</fullName>
    </submittedName>
</protein>
<dbReference type="Gramene" id="Vigun09g186500.1.v1.2">
    <property type="protein sequence ID" value="Vigun09g186500.1.v1.2.CDS.1"/>
    <property type="gene ID" value="Vigun09g186500.v1.2"/>
</dbReference>
<dbReference type="InterPro" id="IPR001810">
    <property type="entry name" value="F-box_dom"/>
</dbReference>
<dbReference type="PANTHER" id="PTHR31672">
    <property type="entry name" value="BNACNNG10540D PROTEIN"/>
    <property type="match status" value="1"/>
</dbReference>
<dbReference type="AlphaFoldDB" id="A0A4D6NSS5"/>
<feature type="domain" description="F-box associated beta-propeller type 3" evidence="2">
    <location>
        <begin position="126"/>
        <end position="329"/>
    </location>
</feature>